<protein>
    <submittedName>
        <fullName evidence="2">Uncharacterized protein</fullName>
    </submittedName>
</protein>
<evidence type="ECO:0000313" key="2">
    <source>
        <dbReference type="EMBL" id="CAD9962413.1"/>
    </source>
</evidence>
<accession>A0A7S2Y9W8</accession>
<organism evidence="2">
    <name type="scientific">Entomoneis paludosa</name>
    <dbReference type="NCBI Taxonomy" id="265537"/>
    <lineage>
        <taxon>Eukaryota</taxon>
        <taxon>Sar</taxon>
        <taxon>Stramenopiles</taxon>
        <taxon>Ochrophyta</taxon>
        <taxon>Bacillariophyta</taxon>
        <taxon>Bacillariophyceae</taxon>
        <taxon>Bacillariophycidae</taxon>
        <taxon>Entomoneidaceae</taxon>
        <taxon>Entomoneis</taxon>
    </lineage>
</organism>
<feature type="compositionally biased region" description="Low complexity" evidence="1">
    <location>
        <begin position="114"/>
        <end position="125"/>
    </location>
</feature>
<sequence length="204" mass="22197">MMAPDQPALTCYLAHLQENLSCERVEIASDNAVVPSDPCIWKSRKSRGSSRKFHAGAGGIQRVKQRWNHSLTALVAKPQDRWEAMPVSPVKMTNNRKSKKAPSSLKDSLIPPISSRGSSVRKGVGNDSSASYNPHQLDFRKQSIQSNSSVAGSTHVMDESSFAMRAPARRRSLDGATASILECALSELKLQPQQINSATPNSIS</sequence>
<reference evidence="2" key="1">
    <citation type="submission" date="2021-01" db="EMBL/GenBank/DDBJ databases">
        <authorList>
            <person name="Corre E."/>
            <person name="Pelletier E."/>
            <person name="Niang G."/>
            <person name="Scheremetjew M."/>
            <person name="Finn R."/>
            <person name="Kale V."/>
            <person name="Holt S."/>
            <person name="Cochrane G."/>
            <person name="Meng A."/>
            <person name="Brown T."/>
            <person name="Cohen L."/>
        </authorList>
    </citation>
    <scope>NUCLEOTIDE SEQUENCE</scope>
    <source>
        <strain evidence="2">CCMP125</strain>
    </source>
</reference>
<dbReference type="AlphaFoldDB" id="A0A7S2Y9W8"/>
<gene>
    <name evidence="2" type="ORF">APAL1065_LOCUS10504</name>
</gene>
<dbReference type="EMBL" id="HBHT01015745">
    <property type="protein sequence ID" value="CAD9962413.1"/>
    <property type="molecule type" value="Transcribed_RNA"/>
</dbReference>
<evidence type="ECO:0000256" key="1">
    <source>
        <dbReference type="SAM" id="MobiDB-lite"/>
    </source>
</evidence>
<name>A0A7S2Y9W8_9STRA</name>
<feature type="region of interest" description="Disordered" evidence="1">
    <location>
        <begin position="85"/>
        <end position="134"/>
    </location>
</feature>
<proteinExistence type="predicted"/>